<reference evidence="2" key="2">
    <citation type="submission" date="2020-09" db="EMBL/GenBank/DDBJ databases">
        <authorList>
            <person name="Sun Q."/>
            <person name="Zhou Y."/>
        </authorList>
    </citation>
    <scope>NUCLEOTIDE SEQUENCE</scope>
    <source>
        <strain evidence="2">CGMCC 1.12408</strain>
    </source>
</reference>
<protein>
    <submittedName>
        <fullName evidence="2">N-acetyltransferase</fullName>
    </submittedName>
</protein>
<accession>A0A916RZB3</accession>
<evidence type="ECO:0000259" key="1">
    <source>
        <dbReference type="PROSITE" id="PS51186"/>
    </source>
</evidence>
<dbReference type="Pfam" id="PF00583">
    <property type="entry name" value="Acetyltransf_1"/>
    <property type="match status" value="1"/>
</dbReference>
<name>A0A916RZB3_9BACI</name>
<dbReference type="CDD" id="cd04301">
    <property type="entry name" value="NAT_SF"/>
    <property type="match status" value="1"/>
</dbReference>
<dbReference type="GO" id="GO:0016747">
    <property type="term" value="F:acyltransferase activity, transferring groups other than amino-acyl groups"/>
    <property type="evidence" value="ECO:0007669"/>
    <property type="project" value="InterPro"/>
</dbReference>
<keyword evidence="3" id="KW-1185">Reference proteome</keyword>
<dbReference type="PROSITE" id="PS51186">
    <property type="entry name" value="GNAT"/>
    <property type="match status" value="1"/>
</dbReference>
<gene>
    <name evidence="2" type="ORF">GCM10008025_21630</name>
</gene>
<dbReference type="RefSeq" id="WP_188384681.1">
    <property type="nucleotide sequence ID" value="NZ_BMEY01000010.1"/>
</dbReference>
<dbReference type="SUPFAM" id="SSF55729">
    <property type="entry name" value="Acyl-CoA N-acyltransferases (Nat)"/>
    <property type="match status" value="1"/>
</dbReference>
<dbReference type="EMBL" id="BMEY01000010">
    <property type="protein sequence ID" value="GGA77812.1"/>
    <property type="molecule type" value="Genomic_DNA"/>
</dbReference>
<dbReference type="InterPro" id="IPR000182">
    <property type="entry name" value="GNAT_dom"/>
</dbReference>
<dbReference type="InterPro" id="IPR016181">
    <property type="entry name" value="Acyl_CoA_acyltransferase"/>
</dbReference>
<evidence type="ECO:0000313" key="3">
    <source>
        <dbReference type="Proteomes" id="UP000613512"/>
    </source>
</evidence>
<dbReference type="Proteomes" id="UP000613512">
    <property type="component" value="Unassembled WGS sequence"/>
</dbReference>
<proteinExistence type="predicted"/>
<sequence>MIHVLTSELARKIEESEIEALQSRLTAIKEIPGNPLDAEIVQFGNATAFTIKGIPGPSFNTVRGITSNDMAEVDDILTYYKERGIPIQFELTPASTNSKLMELLATKGLYQHKFHSVLYGIDKDIHYDKNSSIIIRKLAEDEFDLFAEIYARGFGLPNIIKAGIAQNNKILHSLDAWDFYIALMNEKPVGIGVLFVANGVATLAASATLPEHRNNGVHQALLQERVKDAKDKGANLIVGQAKFASTSSNNMERMGLKLAYTKSIWVEKREI</sequence>
<organism evidence="2 3">
    <name type="scientific">Ornithinibacillus halotolerans</name>
    <dbReference type="NCBI Taxonomy" id="1274357"/>
    <lineage>
        <taxon>Bacteria</taxon>
        <taxon>Bacillati</taxon>
        <taxon>Bacillota</taxon>
        <taxon>Bacilli</taxon>
        <taxon>Bacillales</taxon>
        <taxon>Bacillaceae</taxon>
        <taxon>Ornithinibacillus</taxon>
    </lineage>
</organism>
<evidence type="ECO:0000313" key="2">
    <source>
        <dbReference type="EMBL" id="GGA77812.1"/>
    </source>
</evidence>
<dbReference type="AlphaFoldDB" id="A0A916RZB3"/>
<reference evidence="2" key="1">
    <citation type="journal article" date="2014" name="Int. J. Syst. Evol. Microbiol.">
        <title>Complete genome sequence of Corynebacterium casei LMG S-19264T (=DSM 44701T), isolated from a smear-ripened cheese.</title>
        <authorList>
            <consortium name="US DOE Joint Genome Institute (JGI-PGF)"/>
            <person name="Walter F."/>
            <person name="Albersmeier A."/>
            <person name="Kalinowski J."/>
            <person name="Ruckert C."/>
        </authorList>
    </citation>
    <scope>NUCLEOTIDE SEQUENCE</scope>
    <source>
        <strain evidence="2">CGMCC 1.12408</strain>
    </source>
</reference>
<comment type="caution">
    <text evidence="2">The sequence shown here is derived from an EMBL/GenBank/DDBJ whole genome shotgun (WGS) entry which is preliminary data.</text>
</comment>
<dbReference type="Gene3D" id="3.40.630.30">
    <property type="match status" value="1"/>
</dbReference>
<feature type="domain" description="N-acetyltransferase" evidence="1">
    <location>
        <begin position="133"/>
        <end position="271"/>
    </location>
</feature>